<protein>
    <submittedName>
        <fullName evidence="2">Uncharacterized protein</fullName>
    </submittedName>
</protein>
<keyword evidence="3" id="KW-1185">Reference proteome</keyword>
<dbReference type="PANTHER" id="PTHR40465">
    <property type="entry name" value="CHROMOSOME 1, WHOLE GENOME SHOTGUN SEQUENCE"/>
    <property type="match status" value="1"/>
</dbReference>
<name>A0A409VI24_9AGAR</name>
<dbReference type="STRING" id="231916.A0A409VI24"/>
<evidence type="ECO:0000313" key="3">
    <source>
        <dbReference type="Proteomes" id="UP000284706"/>
    </source>
</evidence>
<proteinExistence type="predicted"/>
<feature type="transmembrane region" description="Helical" evidence="1">
    <location>
        <begin position="121"/>
        <end position="141"/>
    </location>
</feature>
<accession>A0A409VI24</accession>
<dbReference type="InParanoid" id="A0A409VI24"/>
<dbReference type="EMBL" id="NHYE01005643">
    <property type="protein sequence ID" value="PPQ65908.1"/>
    <property type="molecule type" value="Genomic_DNA"/>
</dbReference>
<feature type="transmembrane region" description="Helical" evidence="1">
    <location>
        <begin position="243"/>
        <end position="265"/>
    </location>
</feature>
<feature type="transmembrane region" description="Helical" evidence="1">
    <location>
        <begin position="187"/>
        <end position="210"/>
    </location>
</feature>
<keyword evidence="1" id="KW-0812">Transmembrane</keyword>
<dbReference type="Proteomes" id="UP000284706">
    <property type="component" value="Unassembled WGS sequence"/>
</dbReference>
<dbReference type="AlphaFoldDB" id="A0A409VI24"/>
<organism evidence="2 3">
    <name type="scientific">Gymnopilus dilepis</name>
    <dbReference type="NCBI Taxonomy" id="231916"/>
    <lineage>
        <taxon>Eukaryota</taxon>
        <taxon>Fungi</taxon>
        <taxon>Dikarya</taxon>
        <taxon>Basidiomycota</taxon>
        <taxon>Agaricomycotina</taxon>
        <taxon>Agaricomycetes</taxon>
        <taxon>Agaricomycetidae</taxon>
        <taxon>Agaricales</taxon>
        <taxon>Agaricineae</taxon>
        <taxon>Hymenogastraceae</taxon>
        <taxon>Gymnopilus</taxon>
    </lineage>
</organism>
<keyword evidence="1" id="KW-0472">Membrane</keyword>
<reference evidence="2 3" key="1">
    <citation type="journal article" date="2018" name="Evol. Lett.">
        <title>Horizontal gene cluster transfer increased hallucinogenic mushroom diversity.</title>
        <authorList>
            <person name="Reynolds H.T."/>
            <person name="Vijayakumar V."/>
            <person name="Gluck-Thaler E."/>
            <person name="Korotkin H.B."/>
            <person name="Matheny P.B."/>
            <person name="Slot J.C."/>
        </authorList>
    </citation>
    <scope>NUCLEOTIDE SEQUENCE [LARGE SCALE GENOMIC DNA]</scope>
    <source>
        <strain evidence="2 3">SRW20</strain>
    </source>
</reference>
<keyword evidence="1" id="KW-1133">Transmembrane helix</keyword>
<gene>
    <name evidence="2" type="ORF">CVT26_000928</name>
</gene>
<feature type="non-terminal residue" evidence="2">
    <location>
        <position position="1"/>
    </location>
</feature>
<comment type="caution">
    <text evidence="2">The sequence shown here is derived from an EMBL/GenBank/DDBJ whole genome shotgun (WGS) entry which is preliminary data.</text>
</comment>
<evidence type="ECO:0000256" key="1">
    <source>
        <dbReference type="SAM" id="Phobius"/>
    </source>
</evidence>
<evidence type="ECO:0000313" key="2">
    <source>
        <dbReference type="EMBL" id="PPQ65908.1"/>
    </source>
</evidence>
<sequence>EATLNHTPADADIEQFTEQGSVVKLLLYSCVIPPMDMAISAGHMRSWTHVHRVDRQPMFAGYHDHADIYLLLKIPHVRPTIRLLRPQESNMSWTGTRGGSRPSCVETPDSLDCAHSIQKVAALYVLNLANSVLLAIFMYQSLTISFGNFEALDDITWLNDIINEGAISALVQFFFAWRIWCLTRNVLCFILITVPATVGGVSAFITTGIVSQQPFFSRLRRGTVCAFDYSLGRLPIFVQVFDVIWLGSGVAADILITVLLVHFLVSRHDFQPTVADIHTPSETINLGSRDPTCHHPDRHISLTFTLCKLYSVSLMSSLNARRSWEHSLRPPGLEGESLGTHISSGGDLVFQQSKIDAKMTPIQFAVPLEVQTETDSYHLSDA</sequence>
<dbReference type="PANTHER" id="PTHR40465:SF1">
    <property type="entry name" value="DUF6534 DOMAIN-CONTAINING PROTEIN"/>
    <property type="match status" value="1"/>
</dbReference>
<dbReference type="OrthoDB" id="3183258at2759"/>
<feature type="transmembrane region" description="Helical" evidence="1">
    <location>
        <begin position="161"/>
        <end position="180"/>
    </location>
</feature>